<evidence type="ECO:0000313" key="1">
    <source>
        <dbReference type="EMBL" id="JAH10515.1"/>
    </source>
</evidence>
<dbReference type="AlphaFoldDB" id="A0A0E9Q2F0"/>
<accession>A0A0E9Q2F0</accession>
<proteinExistence type="predicted"/>
<reference evidence="1" key="1">
    <citation type="submission" date="2014-11" db="EMBL/GenBank/DDBJ databases">
        <authorList>
            <person name="Amaro Gonzalez C."/>
        </authorList>
    </citation>
    <scope>NUCLEOTIDE SEQUENCE</scope>
</reference>
<name>A0A0E9Q2F0_ANGAN</name>
<protein>
    <submittedName>
        <fullName evidence="1">Uncharacterized protein</fullName>
    </submittedName>
</protein>
<reference evidence="1" key="2">
    <citation type="journal article" date="2015" name="Fish Shellfish Immunol.">
        <title>Early steps in the European eel (Anguilla anguilla)-Vibrio vulnificus interaction in the gills: Role of the RtxA13 toxin.</title>
        <authorList>
            <person name="Callol A."/>
            <person name="Pajuelo D."/>
            <person name="Ebbesson L."/>
            <person name="Teles M."/>
            <person name="MacKenzie S."/>
            <person name="Amaro C."/>
        </authorList>
    </citation>
    <scope>NUCLEOTIDE SEQUENCE</scope>
</reference>
<dbReference type="EMBL" id="GBXM01098062">
    <property type="protein sequence ID" value="JAH10515.1"/>
    <property type="molecule type" value="Transcribed_RNA"/>
</dbReference>
<organism evidence="1">
    <name type="scientific">Anguilla anguilla</name>
    <name type="common">European freshwater eel</name>
    <name type="synonym">Muraena anguilla</name>
    <dbReference type="NCBI Taxonomy" id="7936"/>
    <lineage>
        <taxon>Eukaryota</taxon>
        <taxon>Metazoa</taxon>
        <taxon>Chordata</taxon>
        <taxon>Craniata</taxon>
        <taxon>Vertebrata</taxon>
        <taxon>Euteleostomi</taxon>
        <taxon>Actinopterygii</taxon>
        <taxon>Neopterygii</taxon>
        <taxon>Teleostei</taxon>
        <taxon>Anguilliformes</taxon>
        <taxon>Anguillidae</taxon>
        <taxon>Anguilla</taxon>
    </lineage>
</organism>
<sequence length="43" mass="5344">MYLFYYNQCNAFKRVLHSWYSLALRVRLFARFFHCWHGAKDAL</sequence>